<proteinExistence type="predicted"/>
<name>A0A5S9F5C0_UABAM</name>
<evidence type="ECO:0000313" key="1">
    <source>
        <dbReference type="EMBL" id="BBM86676.1"/>
    </source>
</evidence>
<dbReference type="EMBL" id="AP019860">
    <property type="protein sequence ID" value="BBM86676.1"/>
    <property type="molecule type" value="Genomic_DNA"/>
</dbReference>
<gene>
    <name evidence="1" type="ORF">UABAM_05062</name>
</gene>
<sequence length="388" mass="42705">MANDQTSPFLYLDNVSKKETSSNQVFQLLAPQNCSKPLQKTESNQVFQLLVPQTKINDTLQKAESSNQIFQLLETTQQLQAYSTNTIQKAQTASFQIYLPGSGDDIWRSGLEHIDWSDQMGGSGSDPAYYTFATIAGYYLMVSGPGASKAEGGYGGLSDTGSNSIRNNIKFVLNYANVLLNADEYISKISIVCHSRNAVAGCTIAVKLRELYPQIAISLVAFDPVPGPGNGEFEVIKLPRDIESTVVYSIASGYPVGFTPSEVYNAKRYIISTQDHGGGIENGYNDPYTNRNLRMIDINRLPSGCYTNRNQAGNLRQIYSLDAAMSFCKAMQEGRIGIYKKVAATMLLPLPLSMLVISDSISVIPDIPDLPNRRYVIGKVSREFFEVD</sequence>
<reference evidence="1 2" key="1">
    <citation type="submission" date="2019-08" db="EMBL/GenBank/DDBJ databases">
        <title>Complete genome sequence of Candidatus Uab amorphum.</title>
        <authorList>
            <person name="Shiratori T."/>
            <person name="Suzuki S."/>
            <person name="Kakizawa Y."/>
            <person name="Ishida K."/>
        </authorList>
    </citation>
    <scope>NUCLEOTIDE SEQUENCE [LARGE SCALE GENOMIC DNA]</scope>
    <source>
        <strain evidence="1 2">SRT547</strain>
    </source>
</reference>
<keyword evidence="2" id="KW-1185">Reference proteome</keyword>
<dbReference type="Proteomes" id="UP000326354">
    <property type="component" value="Chromosome"/>
</dbReference>
<accession>A0A5S9F5C0</accession>
<organism evidence="1 2">
    <name type="scientific">Uabimicrobium amorphum</name>
    <dbReference type="NCBI Taxonomy" id="2596890"/>
    <lineage>
        <taxon>Bacteria</taxon>
        <taxon>Pseudomonadati</taxon>
        <taxon>Planctomycetota</taxon>
        <taxon>Candidatus Uabimicrobiia</taxon>
        <taxon>Candidatus Uabimicrobiales</taxon>
        <taxon>Candidatus Uabimicrobiaceae</taxon>
        <taxon>Candidatus Uabimicrobium</taxon>
    </lineage>
</organism>
<evidence type="ECO:0000313" key="2">
    <source>
        <dbReference type="Proteomes" id="UP000326354"/>
    </source>
</evidence>
<dbReference type="KEGG" id="uam:UABAM_05062"/>
<protein>
    <submittedName>
        <fullName evidence="1">Uncharacterized protein</fullName>
    </submittedName>
</protein>
<dbReference type="AlphaFoldDB" id="A0A5S9F5C0"/>
<dbReference type="OrthoDB" id="9553673at2"/>
<dbReference type="RefSeq" id="WP_151970722.1">
    <property type="nucleotide sequence ID" value="NZ_AP019860.1"/>
</dbReference>